<dbReference type="AlphaFoldDB" id="A0A1B6CG77"/>
<organism evidence="2">
    <name type="scientific">Clastoptera arizonana</name>
    <name type="common">Arizona spittle bug</name>
    <dbReference type="NCBI Taxonomy" id="38151"/>
    <lineage>
        <taxon>Eukaryota</taxon>
        <taxon>Metazoa</taxon>
        <taxon>Ecdysozoa</taxon>
        <taxon>Arthropoda</taxon>
        <taxon>Hexapoda</taxon>
        <taxon>Insecta</taxon>
        <taxon>Pterygota</taxon>
        <taxon>Neoptera</taxon>
        <taxon>Paraneoptera</taxon>
        <taxon>Hemiptera</taxon>
        <taxon>Auchenorrhyncha</taxon>
        <taxon>Cercopoidea</taxon>
        <taxon>Clastopteridae</taxon>
        <taxon>Clastoptera</taxon>
    </lineage>
</organism>
<gene>
    <name evidence="2" type="ORF">g.3782</name>
</gene>
<feature type="signal peptide" evidence="1">
    <location>
        <begin position="1"/>
        <end position="21"/>
    </location>
</feature>
<sequence>VGSRTCLEMKYLTLLVVLGLAVEILGSIDTSKCNKKVVGDPSFDFYRFIGYLYKLEAGTGTSDVKDYTSGNLAHMDIDDAWYSVLTVNGKDGTQVNYRYSIDEVYNQTIHETLLVDGRASDREYLVTFYGNKDRSYVLMYICGAKTNGGHDLRYVFSFANYKVTPTDWKRIALIDKLYNFSGNLVKLSTGVKVY</sequence>
<evidence type="ECO:0000313" key="2">
    <source>
        <dbReference type="EMBL" id="JAS12421.1"/>
    </source>
</evidence>
<dbReference type="EMBL" id="GEDC01024877">
    <property type="protein sequence ID" value="JAS12421.1"/>
    <property type="molecule type" value="Transcribed_RNA"/>
</dbReference>
<keyword evidence="1" id="KW-0732">Signal</keyword>
<accession>A0A1B6CG77</accession>
<feature type="chain" id="PRO_5008580455" description="Lipocalin/cytosolic fatty-acid binding domain-containing protein" evidence="1">
    <location>
        <begin position="22"/>
        <end position="194"/>
    </location>
</feature>
<feature type="non-terminal residue" evidence="2">
    <location>
        <position position="1"/>
    </location>
</feature>
<name>A0A1B6CG77_9HEMI</name>
<proteinExistence type="predicted"/>
<evidence type="ECO:0000256" key="1">
    <source>
        <dbReference type="SAM" id="SignalP"/>
    </source>
</evidence>
<reference evidence="2" key="1">
    <citation type="submission" date="2015-12" db="EMBL/GenBank/DDBJ databases">
        <title>De novo transcriptome assembly of four potential Pierce s Disease insect vectors from Arizona vineyards.</title>
        <authorList>
            <person name="Tassone E.E."/>
        </authorList>
    </citation>
    <scope>NUCLEOTIDE SEQUENCE</scope>
</reference>
<protein>
    <recommendedName>
        <fullName evidence="3">Lipocalin/cytosolic fatty-acid binding domain-containing protein</fullName>
    </recommendedName>
</protein>
<evidence type="ECO:0008006" key="3">
    <source>
        <dbReference type="Google" id="ProtNLM"/>
    </source>
</evidence>